<dbReference type="InterPro" id="IPR021244">
    <property type="entry name" value="DUF2802"/>
</dbReference>
<organism evidence="3 4">
    <name type="scientific">Nitrogeniibacter mangrovi</name>
    <dbReference type="NCBI Taxonomy" id="2016596"/>
    <lineage>
        <taxon>Bacteria</taxon>
        <taxon>Pseudomonadati</taxon>
        <taxon>Pseudomonadota</taxon>
        <taxon>Betaproteobacteria</taxon>
        <taxon>Rhodocyclales</taxon>
        <taxon>Zoogloeaceae</taxon>
        <taxon>Nitrogeniibacter</taxon>
    </lineage>
</organism>
<feature type="region of interest" description="Disordered" evidence="2">
    <location>
        <begin position="58"/>
        <end position="85"/>
    </location>
</feature>
<name>A0A6C1B3G2_9RHOO</name>
<evidence type="ECO:0000313" key="4">
    <source>
        <dbReference type="Proteomes" id="UP000501991"/>
    </source>
</evidence>
<sequence>MGAREWVFAAVAILAVYLVFQLIRALQVKDAPADAVDDEDEDGAEADADGEADFERLLAVDDDPDAASPPAAAAGQGASQESEDSFGLALEIRQLRRDVAQLREELDTQRGELTALRALVDGQAQAIEAARAAQRVSPIYGEALSLAQRGMSADVIAERCSISVAEAELVQSLAQDSASSGETP</sequence>
<accession>A0A6C1B3G2</accession>
<gene>
    <name evidence="3" type="ORF">G3580_03305</name>
</gene>
<keyword evidence="4" id="KW-1185">Reference proteome</keyword>
<proteinExistence type="predicted"/>
<feature type="coiled-coil region" evidence="1">
    <location>
        <begin position="92"/>
        <end position="119"/>
    </location>
</feature>
<dbReference type="Proteomes" id="UP000501991">
    <property type="component" value="Chromosome"/>
</dbReference>
<dbReference type="RefSeq" id="WP_173763912.1">
    <property type="nucleotide sequence ID" value="NZ_CP048836.1"/>
</dbReference>
<feature type="compositionally biased region" description="Low complexity" evidence="2">
    <location>
        <begin position="66"/>
        <end position="80"/>
    </location>
</feature>
<keyword evidence="1" id="KW-0175">Coiled coil</keyword>
<evidence type="ECO:0000256" key="1">
    <source>
        <dbReference type="SAM" id="Coils"/>
    </source>
</evidence>
<evidence type="ECO:0000313" key="3">
    <source>
        <dbReference type="EMBL" id="QID16744.1"/>
    </source>
</evidence>
<dbReference type="KEGG" id="azq:G3580_03305"/>
<reference evidence="3 4" key="1">
    <citation type="submission" date="2020-02" db="EMBL/GenBank/DDBJ databases">
        <title>Nitrogenibacter mangrovi gen. nov., sp. nov. isolated from mangrove sediment, a denitrifying betaproteobacterium.</title>
        <authorList>
            <person name="Liao H."/>
            <person name="Tian Y."/>
        </authorList>
    </citation>
    <scope>NUCLEOTIDE SEQUENCE [LARGE SCALE GENOMIC DNA]</scope>
    <source>
        <strain evidence="3 4">M9-3-2</strain>
    </source>
</reference>
<evidence type="ECO:0000256" key="2">
    <source>
        <dbReference type="SAM" id="MobiDB-lite"/>
    </source>
</evidence>
<dbReference type="AlphaFoldDB" id="A0A6C1B3G2"/>
<dbReference type="Pfam" id="PF10975">
    <property type="entry name" value="DUF2802"/>
    <property type="match status" value="1"/>
</dbReference>
<dbReference type="EMBL" id="CP048836">
    <property type="protein sequence ID" value="QID16744.1"/>
    <property type="molecule type" value="Genomic_DNA"/>
</dbReference>
<protein>
    <submittedName>
        <fullName evidence="3">DUF2802 domain-containing protein</fullName>
    </submittedName>
</protein>